<evidence type="ECO:0000313" key="3">
    <source>
        <dbReference type="Proteomes" id="UP000244066"/>
    </source>
</evidence>
<comment type="caution">
    <text evidence="2">The sequence shown here is derived from an EMBL/GenBank/DDBJ whole genome shotgun (WGS) entry which is preliminary data.</text>
</comment>
<protein>
    <recommendedName>
        <fullName evidence="1">Polymerase nucleotidyl transferase domain-containing protein</fullName>
    </recommendedName>
</protein>
<evidence type="ECO:0000313" key="2">
    <source>
        <dbReference type="EMBL" id="PUA33022.1"/>
    </source>
</evidence>
<organism evidence="2 3">
    <name type="scientific">Candidatus Terraquivivens tikiterensis</name>
    <dbReference type="NCBI Taxonomy" id="1980982"/>
    <lineage>
        <taxon>Archaea</taxon>
        <taxon>Nitrososphaerota</taxon>
        <taxon>Candidatus Wolframiiraptoraceae</taxon>
        <taxon>Candidatus Terraquivivens</taxon>
    </lineage>
</organism>
<dbReference type="GO" id="GO:0016779">
    <property type="term" value="F:nucleotidyltransferase activity"/>
    <property type="evidence" value="ECO:0007669"/>
    <property type="project" value="InterPro"/>
</dbReference>
<dbReference type="PANTHER" id="PTHR37030">
    <property type="entry name" value="NUCLEOTIDYLTRANSFERASE"/>
    <property type="match status" value="1"/>
</dbReference>
<proteinExistence type="predicted"/>
<dbReference type="CDD" id="cd05403">
    <property type="entry name" value="NT_KNTase_like"/>
    <property type="match status" value="1"/>
</dbReference>
<dbReference type="InterPro" id="IPR043519">
    <property type="entry name" value="NT_sf"/>
</dbReference>
<reference evidence="2 3" key="1">
    <citation type="submission" date="2017-04" db="EMBL/GenBank/DDBJ databases">
        <title>Draft Aigarchaeota genome from a New Zealand hot spring.</title>
        <authorList>
            <person name="Reysenbach A.-L."/>
            <person name="Donaho J.A."/>
            <person name="Gerhart J."/>
            <person name="Kelley J.F."/>
            <person name="Kouba K."/>
            <person name="Podar M."/>
            <person name="Stott M."/>
        </authorList>
    </citation>
    <scope>NUCLEOTIDE SEQUENCE [LARGE SCALE GENOMIC DNA]</scope>
    <source>
        <strain evidence="2">NZ13_MG1</strain>
    </source>
</reference>
<sequence>MSRESSFDIYIEEGKRLSYLFRNLRKILQDVKYEINLLLPGSEVYLFGSTAKERYTALSDVDLLVVSDVNDSEKITMVKSTLKRKYIDYPFEFHIVDRSTYERWYKRFLSEDELVKI</sequence>
<feature type="domain" description="Polymerase nucleotidyl transferase" evidence="1">
    <location>
        <begin position="26"/>
        <end position="86"/>
    </location>
</feature>
<dbReference type="Pfam" id="PF01909">
    <property type="entry name" value="NTP_transf_2"/>
    <property type="match status" value="1"/>
</dbReference>
<dbReference type="SUPFAM" id="SSF81301">
    <property type="entry name" value="Nucleotidyltransferase"/>
    <property type="match status" value="1"/>
</dbReference>
<accession>A0A2R7Y845</accession>
<gene>
    <name evidence="2" type="ORF">B9J98_02810</name>
</gene>
<evidence type="ECO:0000259" key="1">
    <source>
        <dbReference type="Pfam" id="PF01909"/>
    </source>
</evidence>
<dbReference type="Proteomes" id="UP000244066">
    <property type="component" value="Unassembled WGS sequence"/>
</dbReference>
<dbReference type="Gene3D" id="3.30.460.10">
    <property type="entry name" value="Beta Polymerase, domain 2"/>
    <property type="match status" value="1"/>
</dbReference>
<dbReference type="EMBL" id="NDWU01000005">
    <property type="protein sequence ID" value="PUA33022.1"/>
    <property type="molecule type" value="Genomic_DNA"/>
</dbReference>
<name>A0A2R7Y845_9ARCH</name>
<dbReference type="PANTHER" id="PTHR37030:SF3">
    <property type="entry name" value="POLYMERASE NUCLEOTIDYL TRANSFERASE DOMAIN-CONTAINING PROTEIN"/>
    <property type="match status" value="1"/>
</dbReference>
<dbReference type="InterPro" id="IPR002934">
    <property type="entry name" value="Polymerase_NTP_transf_dom"/>
</dbReference>
<dbReference type="AlphaFoldDB" id="A0A2R7Y845"/>